<dbReference type="PANTHER" id="PTHR10953">
    <property type="entry name" value="UBIQUITIN-ACTIVATING ENZYME E1"/>
    <property type="match status" value="1"/>
</dbReference>
<reference evidence="3 4" key="1">
    <citation type="submission" date="2019-03" db="EMBL/GenBank/DDBJ databases">
        <title>Bacillus niacini sp. nov. a Nicotinate-Metabolizing Mesophile Isolated from Soil.</title>
        <authorList>
            <person name="Zhang G."/>
        </authorList>
    </citation>
    <scope>NUCLEOTIDE SEQUENCE [LARGE SCALE GENOMIC DNA]</scope>
    <source>
        <strain evidence="3 4">WN066</strain>
    </source>
</reference>
<proteinExistence type="inferred from homology"/>
<dbReference type="GO" id="GO:0016779">
    <property type="term" value="F:nucleotidyltransferase activity"/>
    <property type="evidence" value="ECO:0007669"/>
    <property type="project" value="UniProtKB-KW"/>
</dbReference>
<evidence type="ECO:0000259" key="2">
    <source>
        <dbReference type="Pfam" id="PF00899"/>
    </source>
</evidence>
<dbReference type="GO" id="GO:0004792">
    <property type="term" value="F:thiosulfate-cyanide sulfurtransferase activity"/>
    <property type="evidence" value="ECO:0007669"/>
    <property type="project" value="TreeGrafter"/>
</dbReference>
<dbReference type="PANTHER" id="PTHR10953:SF102">
    <property type="entry name" value="ADENYLYLTRANSFERASE AND SULFURTRANSFERASE MOCS3"/>
    <property type="match status" value="1"/>
</dbReference>
<feature type="domain" description="THIF-type NAD/FAD binding fold" evidence="2">
    <location>
        <begin position="5"/>
        <end position="241"/>
    </location>
</feature>
<dbReference type="InterPro" id="IPR035985">
    <property type="entry name" value="Ubiquitin-activating_enz"/>
</dbReference>
<dbReference type="InterPro" id="IPR000594">
    <property type="entry name" value="ThiF_NAD_FAD-bd"/>
</dbReference>
<dbReference type="CDD" id="cd00757">
    <property type="entry name" value="ThiF_MoeB_HesA_family"/>
    <property type="match status" value="1"/>
</dbReference>
<organism evidence="3 4">
    <name type="scientific">Bacillus salipaludis</name>
    <dbReference type="NCBI Taxonomy" id="2547811"/>
    <lineage>
        <taxon>Bacteria</taxon>
        <taxon>Bacillati</taxon>
        <taxon>Bacillota</taxon>
        <taxon>Bacilli</taxon>
        <taxon>Bacillales</taxon>
        <taxon>Bacillaceae</taxon>
        <taxon>Bacillus</taxon>
    </lineage>
</organism>
<keyword evidence="3" id="KW-0548">Nucleotidyltransferase</keyword>
<evidence type="ECO:0000313" key="3">
    <source>
        <dbReference type="EMBL" id="TDK63014.1"/>
    </source>
</evidence>
<keyword evidence="3" id="KW-0808">Transferase</keyword>
<evidence type="ECO:0000256" key="1">
    <source>
        <dbReference type="ARBA" id="ARBA00009919"/>
    </source>
</evidence>
<dbReference type="Gene3D" id="3.40.50.720">
    <property type="entry name" value="NAD(P)-binding Rossmann-like Domain"/>
    <property type="match status" value="1"/>
</dbReference>
<dbReference type="GO" id="GO:0008146">
    <property type="term" value="F:sulfotransferase activity"/>
    <property type="evidence" value="ECO:0007669"/>
    <property type="project" value="TreeGrafter"/>
</dbReference>
<evidence type="ECO:0000313" key="4">
    <source>
        <dbReference type="Proteomes" id="UP000295132"/>
    </source>
</evidence>
<dbReference type="SUPFAM" id="SSF69572">
    <property type="entry name" value="Activating enzymes of the ubiquitin-like proteins"/>
    <property type="match status" value="1"/>
</dbReference>
<gene>
    <name evidence="3" type="ORF">E2K98_06045</name>
</gene>
<dbReference type="EMBL" id="SMYO01000003">
    <property type="protein sequence ID" value="TDK63014.1"/>
    <property type="molecule type" value="Genomic_DNA"/>
</dbReference>
<dbReference type="GO" id="GO:0005829">
    <property type="term" value="C:cytosol"/>
    <property type="evidence" value="ECO:0007669"/>
    <property type="project" value="TreeGrafter"/>
</dbReference>
<dbReference type="Proteomes" id="UP000295132">
    <property type="component" value="Unassembled WGS sequence"/>
</dbReference>
<comment type="caution">
    <text evidence="3">The sequence shown here is derived from an EMBL/GenBank/DDBJ whole genome shotgun (WGS) entry which is preliminary data.</text>
</comment>
<accession>A0A4R5VUY4</accession>
<dbReference type="NCBIfam" id="NF009123">
    <property type="entry name" value="PRK12475.1"/>
    <property type="match status" value="1"/>
</dbReference>
<dbReference type="Pfam" id="PF00899">
    <property type="entry name" value="ThiF"/>
    <property type="match status" value="1"/>
</dbReference>
<protein>
    <submittedName>
        <fullName evidence="3">Thiazole biosynthesis adenylyltransferase ThiF</fullName>
    </submittedName>
</protein>
<dbReference type="FunFam" id="3.40.50.720:FF:000080">
    <property type="entry name" value="Thiazole biosynthesis adenylyltransferase ThiF"/>
    <property type="match status" value="1"/>
</dbReference>
<sequence length="339" mass="37431">MNGRYSRQELFAPIGKNGQQRIADKQVLIIGAGALGSGSAEALVRAGIGKLTIVDRDYVEWSNLQRQQLYTEEDAKNRTPKAIAAKNRLNAINSSVSVEALIEDASVIELEEWARKVDLIIDATDNFETRMILNDVSQKYGVPWIYGACVGSYGISYTIVPDRTPCLSCLLETVPLGGMTCDTAGIISPAVNMVVSYQISEALKVLVGDLNSLRNKLVSFDVWRNQYSAISVDSLKNTDCPSCGVERSYPFLSYENVTKSAVLCGRDSVQIRPSSPVVRDLEALEKVLVNQGGMVQRNPYLLSYSVDSFRMVIFKDGRVIVHGTKDLMEAKVLYHRYLG</sequence>
<dbReference type="InterPro" id="IPR045886">
    <property type="entry name" value="ThiF/MoeB/HesA"/>
</dbReference>
<dbReference type="GO" id="GO:0008641">
    <property type="term" value="F:ubiquitin-like modifier activating enzyme activity"/>
    <property type="evidence" value="ECO:0007669"/>
    <property type="project" value="InterPro"/>
</dbReference>
<dbReference type="RefSeq" id="WP_133333361.1">
    <property type="nucleotide sequence ID" value="NZ_SMYO01000003.1"/>
</dbReference>
<comment type="similarity">
    <text evidence="1">Belongs to the HesA/MoeB/ThiF family.</text>
</comment>
<name>A0A4R5VUY4_9BACI</name>
<dbReference type="AlphaFoldDB" id="A0A4R5VUY4"/>